<accession>A0A2M8KKC9</accession>
<evidence type="ECO:0008006" key="3">
    <source>
        <dbReference type="Google" id="ProtNLM"/>
    </source>
</evidence>
<proteinExistence type="predicted"/>
<dbReference type="Pfam" id="PF08843">
    <property type="entry name" value="AbiEii"/>
    <property type="match status" value="1"/>
</dbReference>
<comment type="caution">
    <text evidence="1">The sequence shown here is derived from an EMBL/GenBank/DDBJ whole genome shotgun (WGS) entry which is preliminary data.</text>
</comment>
<name>A0A2M8KKC9_9BACT</name>
<dbReference type="InterPro" id="IPR014942">
    <property type="entry name" value="AbiEii"/>
</dbReference>
<protein>
    <recommendedName>
        <fullName evidence="3">Nucleotidyl transferase AbiEii/AbiGii toxin family protein</fullName>
    </recommendedName>
</protein>
<evidence type="ECO:0000313" key="1">
    <source>
        <dbReference type="EMBL" id="PJE60350.1"/>
    </source>
</evidence>
<dbReference type="Gene3D" id="3.10.450.620">
    <property type="entry name" value="JHP933, nucleotidyltransferase-like core domain"/>
    <property type="match status" value="1"/>
</dbReference>
<organism evidence="1 2">
    <name type="scientific">Candidatus Roizmanbacteria bacterium CG10_big_fil_rev_8_21_14_0_10_36_26</name>
    <dbReference type="NCBI Taxonomy" id="1974851"/>
    <lineage>
        <taxon>Bacteria</taxon>
        <taxon>Candidatus Roizmaniibacteriota</taxon>
    </lineage>
</organism>
<sequence>MGKTILTSRQLDFLELAQSNAYIAKNYYLTGGTALAAFYYSHRLSEDIDLFSEKQEIESNVVEAFLKKIGPKLNIIKLKGTQTLGLVSFKLIYNDGKELKVDLNYYPFPRIEIGTKYKNLGIDSIYDIAANKIHTIFMKPRLRDYIDIYFILSKEKYNFNDLIINSKAKFDWDIDRVNLASQLMRVKDFLREKKDFPKMLVPFERKKMESFFLKLAKSLEKEIFK</sequence>
<reference evidence="2" key="1">
    <citation type="submission" date="2017-09" db="EMBL/GenBank/DDBJ databases">
        <title>Depth-based differentiation of microbial function through sediment-hosted aquifers and enrichment of novel symbionts in the deep terrestrial subsurface.</title>
        <authorList>
            <person name="Probst A.J."/>
            <person name="Ladd B."/>
            <person name="Jarett J.K."/>
            <person name="Geller-Mcgrath D.E."/>
            <person name="Sieber C.M.K."/>
            <person name="Emerson J.B."/>
            <person name="Anantharaman K."/>
            <person name="Thomas B.C."/>
            <person name="Malmstrom R."/>
            <person name="Stieglmeier M."/>
            <person name="Klingl A."/>
            <person name="Woyke T."/>
            <person name="Ryan C.M."/>
            <person name="Banfield J.F."/>
        </authorList>
    </citation>
    <scope>NUCLEOTIDE SEQUENCE [LARGE SCALE GENOMIC DNA]</scope>
</reference>
<gene>
    <name evidence="1" type="ORF">COU86_04945</name>
</gene>
<dbReference type="AlphaFoldDB" id="A0A2M8KKC9"/>
<evidence type="ECO:0000313" key="2">
    <source>
        <dbReference type="Proteomes" id="UP000231434"/>
    </source>
</evidence>
<dbReference type="Proteomes" id="UP000231434">
    <property type="component" value="Unassembled WGS sequence"/>
</dbReference>
<dbReference type="EMBL" id="PFEB01000049">
    <property type="protein sequence ID" value="PJE60350.1"/>
    <property type="molecule type" value="Genomic_DNA"/>
</dbReference>